<feature type="compositionally biased region" description="Basic and acidic residues" evidence="1">
    <location>
        <begin position="131"/>
        <end position="142"/>
    </location>
</feature>
<reference evidence="2" key="1">
    <citation type="journal article" date="2023" name="IMA Fungus">
        <title>Comparative genomic study of the Penicillium genus elucidates a diverse pangenome and 15 lateral gene transfer events.</title>
        <authorList>
            <person name="Petersen C."/>
            <person name="Sorensen T."/>
            <person name="Nielsen M.R."/>
            <person name="Sondergaard T.E."/>
            <person name="Sorensen J.L."/>
            <person name="Fitzpatrick D.A."/>
            <person name="Frisvad J.C."/>
            <person name="Nielsen K.L."/>
        </authorList>
    </citation>
    <scope>NUCLEOTIDE SEQUENCE</scope>
    <source>
        <strain evidence="2">IBT 17514</strain>
    </source>
</reference>
<name>A0AAD6HG79_9EURO</name>
<feature type="compositionally biased region" description="Polar residues" evidence="1">
    <location>
        <begin position="249"/>
        <end position="260"/>
    </location>
</feature>
<feature type="region of interest" description="Disordered" evidence="1">
    <location>
        <begin position="395"/>
        <end position="417"/>
    </location>
</feature>
<keyword evidence="3" id="KW-1185">Reference proteome</keyword>
<organism evidence="2 3">
    <name type="scientific">Penicillium malachiteum</name>
    <dbReference type="NCBI Taxonomy" id="1324776"/>
    <lineage>
        <taxon>Eukaryota</taxon>
        <taxon>Fungi</taxon>
        <taxon>Dikarya</taxon>
        <taxon>Ascomycota</taxon>
        <taxon>Pezizomycotina</taxon>
        <taxon>Eurotiomycetes</taxon>
        <taxon>Eurotiomycetidae</taxon>
        <taxon>Eurotiales</taxon>
        <taxon>Aspergillaceae</taxon>
        <taxon>Penicillium</taxon>
    </lineage>
</organism>
<feature type="region of interest" description="Disordered" evidence="1">
    <location>
        <begin position="22"/>
        <end position="52"/>
    </location>
</feature>
<dbReference type="AlphaFoldDB" id="A0AAD6HG79"/>
<gene>
    <name evidence="2" type="ORF">N7493_009236</name>
</gene>
<proteinExistence type="predicted"/>
<feature type="compositionally biased region" description="Polar residues" evidence="1">
    <location>
        <begin position="164"/>
        <end position="173"/>
    </location>
</feature>
<accession>A0AAD6HG79</accession>
<feature type="region of interest" description="Disordered" evidence="1">
    <location>
        <begin position="131"/>
        <end position="260"/>
    </location>
</feature>
<dbReference type="Proteomes" id="UP001215712">
    <property type="component" value="Unassembled WGS sequence"/>
</dbReference>
<protein>
    <submittedName>
        <fullName evidence="2">Uncharacterized protein</fullName>
    </submittedName>
</protein>
<sequence length="417" mass="45900">MGIPLWREPSEVDALKSVEKDATAAARSVIRRHAVPRRSSRQARTRGPGLLSSFQSQILDEIQRGVRGVGEPQMGVRSPVLNLGISEDGLDLDSSRRDALGRNPPHPPPRQGDHPIRRPRTDREEALADLLSRRDPHLDSRSGARFASPSLTPNFAPAVAYHTSAPSHPSAESTRPITIPRLPRLRIHNRDPNPNPPSDSSSFTNRDYRPSWIPNRLTRESGMDGLGDRQRSVSPDGDRETDTWEPMRSTITPDVNLPSTDTSFTSFVAAHSTDTPRNGTLRPSATSSLTLPPVQLALDAYPDHLHPCDLSSDDEDGPVIHRLIGTSGFPHVPRSRGLHSTISNHPPIPTISLSFSDSSSDTHLQQMQAILDRLARREEIPEDWWAGAGLSHNMGRGLSTGANPQNNDNDNDRTFDQ</sequence>
<comment type="caution">
    <text evidence="2">The sequence shown here is derived from an EMBL/GenBank/DDBJ whole genome shotgun (WGS) entry which is preliminary data.</text>
</comment>
<feature type="region of interest" description="Disordered" evidence="1">
    <location>
        <begin position="87"/>
        <end position="119"/>
    </location>
</feature>
<evidence type="ECO:0000313" key="2">
    <source>
        <dbReference type="EMBL" id="KAJ5712768.1"/>
    </source>
</evidence>
<dbReference type="EMBL" id="JAQJAN010000013">
    <property type="protein sequence ID" value="KAJ5712768.1"/>
    <property type="molecule type" value="Genomic_DNA"/>
</dbReference>
<reference evidence="2" key="2">
    <citation type="submission" date="2023-01" db="EMBL/GenBank/DDBJ databases">
        <authorList>
            <person name="Petersen C."/>
        </authorList>
    </citation>
    <scope>NUCLEOTIDE SEQUENCE</scope>
    <source>
        <strain evidence="2">IBT 17514</strain>
    </source>
</reference>
<evidence type="ECO:0000313" key="3">
    <source>
        <dbReference type="Proteomes" id="UP001215712"/>
    </source>
</evidence>
<feature type="compositionally biased region" description="Basic and acidic residues" evidence="1">
    <location>
        <begin position="217"/>
        <end position="242"/>
    </location>
</feature>
<evidence type="ECO:0000256" key="1">
    <source>
        <dbReference type="SAM" id="MobiDB-lite"/>
    </source>
</evidence>
<feature type="compositionally biased region" description="Basic residues" evidence="1">
    <location>
        <begin position="29"/>
        <end position="44"/>
    </location>
</feature>